<evidence type="ECO:0000256" key="9">
    <source>
        <dbReference type="ARBA" id="ARBA00023180"/>
    </source>
</evidence>
<keyword evidence="8" id="KW-0675">Receptor</keyword>
<accession>A0ABD1JAI8</accession>
<gene>
    <name evidence="14" type="ORF">ACEWY4_019650</name>
</gene>
<evidence type="ECO:0000313" key="14">
    <source>
        <dbReference type="EMBL" id="KAL2084132.1"/>
    </source>
</evidence>
<evidence type="ECO:0000256" key="4">
    <source>
        <dbReference type="ARBA" id="ARBA00022729"/>
    </source>
</evidence>
<keyword evidence="6 11" id="KW-1133">Transmembrane helix</keyword>
<feature type="compositionally biased region" description="Low complexity" evidence="10">
    <location>
        <begin position="167"/>
        <end position="177"/>
    </location>
</feature>
<feature type="compositionally biased region" description="Low complexity" evidence="10">
    <location>
        <begin position="247"/>
        <end position="258"/>
    </location>
</feature>
<evidence type="ECO:0000256" key="7">
    <source>
        <dbReference type="ARBA" id="ARBA00023136"/>
    </source>
</evidence>
<dbReference type="CDD" id="cd00063">
    <property type="entry name" value="FN3"/>
    <property type="match status" value="1"/>
</dbReference>
<dbReference type="GO" id="GO:0016020">
    <property type="term" value="C:membrane"/>
    <property type="evidence" value="ECO:0007669"/>
    <property type="project" value="UniProtKB-SubCell"/>
</dbReference>
<comment type="caution">
    <text evidence="14">The sequence shown here is derived from an EMBL/GenBank/DDBJ whole genome shotgun (WGS) entry which is preliminary data.</text>
</comment>
<reference evidence="14 15" key="1">
    <citation type="submission" date="2024-09" db="EMBL/GenBank/DDBJ databases">
        <title>A chromosome-level genome assembly of Gray's grenadier anchovy, Coilia grayii.</title>
        <authorList>
            <person name="Fu Z."/>
        </authorList>
    </citation>
    <scope>NUCLEOTIDE SEQUENCE [LARGE SCALE GENOMIC DNA]</scope>
    <source>
        <strain evidence="14">G4</strain>
        <tissue evidence="14">Muscle</tissue>
    </source>
</reference>
<evidence type="ECO:0000259" key="13">
    <source>
        <dbReference type="PROSITE" id="PS50853"/>
    </source>
</evidence>
<keyword evidence="4 12" id="KW-0732">Signal</keyword>
<evidence type="ECO:0000256" key="8">
    <source>
        <dbReference type="ARBA" id="ARBA00023170"/>
    </source>
</evidence>
<evidence type="ECO:0000256" key="5">
    <source>
        <dbReference type="ARBA" id="ARBA00022737"/>
    </source>
</evidence>
<dbReference type="Proteomes" id="UP001591681">
    <property type="component" value="Unassembled WGS sequence"/>
</dbReference>
<feature type="region of interest" description="Disordered" evidence="10">
    <location>
        <begin position="718"/>
        <end position="766"/>
    </location>
</feature>
<organism evidence="14 15">
    <name type="scientific">Coilia grayii</name>
    <name type="common">Gray's grenadier anchovy</name>
    <dbReference type="NCBI Taxonomy" id="363190"/>
    <lineage>
        <taxon>Eukaryota</taxon>
        <taxon>Metazoa</taxon>
        <taxon>Chordata</taxon>
        <taxon>Craniata</taxon>
        <taxon>Vertebrata</taxon>
        <taxon>Euteleostomi</taxon>
        <taxon>Actinopterygii</taxon>
        <taxon>Neopterygii</taxon>
        <taxon>Teleostei</taxon>
        <taxon>Clupei</taxon>
        <taxon>Clupeiformes</taxon>
        <taxon>Clupeoidei</taxon>
        <taxon>Engraulidae</taxon>
        <taxon>Coilinae</taxon>
        <taxon>Coilia</taxon>
    </lineage>
</organism>
<keyword evidence="7 11" id="KW-0472">Membrane</keyword>
<feature type="compositionally biased region" description="Polar residues" evidence="10">
    <location>
        <begin position="97"/>
        <end position="114"/>
    </location>
</feature>
<comment type="similarity">
    <text evidence="2">Belongs to the type I cytokine receptor family. Type 3 subfamily.</text>
</comment>
<keyword evidence="9" id="KW-0325">Glycoprotein</keyword>
<dbReference type="Pfam" id="PF09240">
    <property type="entry name" value="IL6Ra-bind"/>
    <property type="match status" value="1"/>
</dbReference>
<dbReference type="Gene3D" id="2.60.40.10">
    <property type="entry name" value="Immunoglobulins"/>
    <property type="match status" value="2"/>
</dbReference>
<keyword evidence="15" id="KW-1185">Reference proteome</keyword>
<evidence type="ECO:0000256" key="1">
    <source>
        <dbReference type="ARBA" id="ARBA00004479"/>
    </source>
</evidence>
<feature type="compositionally biased region" description="Polar residues" evidence="10">
    <location>
        <begin position="748"/>
        <end position="763"/>
    </location>
</feature>
<feature type="chain" id="PRO_5044863340" description="Fibronectin type-III domain-containing protein" evidence="12">
    <location>
        <begin position="17"/>
        <end position="782"/>
    </location>
</feature>
<dbReference type="InterPro" id="IPR036116">
    <property type="entry name" value="FN3_sf"/>
</dbReference>
<evidence type="ECO:0000313" key="15">
    <source>
        <dbReference type="Proteomes" id="UP001591681"/>
    </source>
</evidence>
<dbReference type="PROSITE" id="PS50853">
    <property type="entry name" value="FN3"/>
    <property type="match status" value="1"/>
</dbReference>
<dbReference type="InterPro" id="IPR013783">
    <property type="entry name" value="Ig-like_fold"/>
</dbReference>
<dbReference type="InterPro" id="IPR003530">
    <property type="entry name" value="Hematopoietin_rcpt_L_F3_CS"/>
</dbReference>
<dbReference type="PANTHER" id="PTHR48483">
    <property type="entry name" value="INTERLEUKIN-27 SUBUNIT BETA"/>
    <property type="match status" value="1"/>
</dbReference>
<dbReference type="PANTHER" id="PTHR48483:SF2">
    <property type="entry name" value="INTERLEUKIN-27 SUBUNIT BETA"/>
    <property type="match status" value="1"/>
</dbReference>
<feature type="compositionally biased region" description="Polar residues" evidence="10">
    <location>
        <begin position="259"/>
        <end position="276"/>
    </location>
</feature>
<name>A0ABD1JAI8_9TELE</name>
<dbReference type="InterPro" id="IPR015321">
    <property type="entry name" value="TypeI_recpt_CBD"/>
</dbReference>
<dbReference type="PROSITE" id="PS01354">
    <property type="entry name" value="HEMATOPO_REC_L_F3"/>
    <property type="match status" value="1"/>
</dbReference>
<feature type="region of interest" description="Disordered" evidence="10">
    <location>
        <begin position="95"/>
        <end position="354"/>
    </location>
</feature>
<dbReference type="SMART" id="SM00060">
    <property type="entry name" value="FN3"/>
    <property type="match status" value="1"/>
</dbReference>
<evidence type="ECO:0000256" key="12">
    <source>
        <dbReference type="SAM" id="SignalP"/>
    </source>
</evidence>
<dbReference type="AlphaFoldDB" id="A0ABD1JAI8"/>
<proteinExistence type="inferred from homology"/>
<evidence type="ECO:0000256" key="6">
    <source>
        <dbReference type="ARBA" id="ARBA00022989"/>
    </source>
</evidence>
<dbReference type="SUPFAM" id="SSF49265">
    <property type="entry name" value="Fibronectin type III"/>
    <property type="match status" value="2"/>
</dbReference>
<feature type="signal peptide" evidence="12">
    <location>
        <begin position="1"/>
        <end position="16"/>
    </location>
</feature>
<feature type="compositionally biased region" description="Polar residues" evidence="10">
    <location>
        <begin position="333"/>
        <end position="352"/>
    </location>
</feature>
<dbReference type="InterPro" id="IPR003961">
    <property type="entry name" value="FN3_dom"/>
</dbReference>
<feature type="transmembrane region" description="Helical" evidence="11">
    <location>
        <begin position="682"/>
        <end position="704"/>
    </location>
</feature>
<protein>
    <recommendedName>
        <fullName evidence="13">Fibronectin type-III domain-containing protein</fullName>
    </recommendedName>
</protein>
<keyword evidence="5" id="KW-0677">Repeat</keyword>
<evidence type="ECO:0000256" key="2">
    <source>
        <dbReference type="ARBA" id="ARBA00010890"/>
    </source>
</evidence>
<dbReference type="EMBL" id="JBHFQA010000017">
    <property type="protein sequence ID" value="KAL2084132.1"/>
    <property type="molecule type" value="Genomic_DNA"/>
</dbReference>
<dbReference type="InterPro" id="IPR053073">
    <property type="entry name" value="IL11/IL27_subunit_beta"/>
</dbReference>
<comment type="subcellular location">
    <subcellularLocation>
        <location evidence="1">Membrane</location>
        <topology evidence="1">Single-pass type I membrane protein</topology>
    </subcellularLocation>
</comment>
<feature type="compositionally biased region" description="Basic and acidic residues" evidence="10">
    <location>
        <begin position="115"/>
        <end position="137"/>
    </location>
</feature>
<evidence type="ECO:0000256" key="11">
    <source>
        <dbReference type="SAM" id="Phobius"/>
    </source>
</evidence>
<keyword evidence="3 11" id="KW-0812">Transmembrane</keyword>
<sequence length="782" mass="86223">MLTWTMALAVLVLAEGSQDNICPQRDPSPGVLVLTPGREVVLHCHGDVIVDSVLKVRGKTGGPFIVTHQEAADTTSDGVHPRQPTETFIETYYETTDGTSPGISQKETEVTSTDKQNEKHRETTPGIFKRETRRASTEGESGGTSSETHQEAADTTSDGVHPRQPMETFTETYYETTDGTPPGISQKETEVTSTDKQNEKHRETTPGIFQRETRRASTEGESGGTSSETHQEAADTTSDGVHPRQPTETFTETYYETTDGTSPGISQKETEVTSTDKQNEKHRETTPGIFQRETRRASTEGESGGTSSERYRESTQGTPLTADQREVGDASENEQTATMESVSSITGQSEFSTTERPDVLAHADTTLSQPSPQTSDVAKAGAVGLKRRSFWTLNGMALPGSAEMRVLRLPHLGLKDVGNYTCYRQGALMSSVKITLGAPPVKPTLSCYRKSHESKIRCDWTSPQPIVPSPKCYLLLRKSRQLSTVACSYSVVRSRCWCVLDHEERGAWGARSVYAARLCVTNTAGNTTSPEIRFTAENSIKPDPPMSLRASGVQGGERLLGVSWTYPASWRRGFYLLRFQLRYRPSHGEKYQTVETEALSWTITDAFPDTEYELQLRAIEEFNLGHWSDWTSPVYACTWKSPESTTMADFHSLDPLWFEEGSGYDEEITTADSVVSDDSLNVFGSAFGVCVLVVMIILLSAYVFRHRMRFASKLGKLGPAPASGESSVAPPQPTSEEEKPLMSPVSPTPSQVTMQHHFPSTQEDGSHSVHFHNMGYFLVPKE</sequence>
<feature type="domain" description="Fibronectin type-III" evidence="13">
    <location>
        <begin position="544"/>
        <end position="641"/>
    </location>
</feature>
<evidence type="ECO:0000256" key="3">
    <source>
        <dbReference type="ARBA" id="ARBA00022692"/>
    </source>
</evidence>
<dbReference type="Pfam" id="PF00041">
    <property type="entry name" value="fn3"/>
    <property type="match status" value="1"/>
</dbReference>
<evidence type="ECO:0000256" key="10">
    <source>
        <dbReference type="SAM" id="MobiDB-lite"/>
    </source>
</evidence>